<dbReference type="STRING" id="671065.MetMK1DRAFT_00027260"/>
<dbReference type="Proteomes" id="UP000003980">
    <property type="component" value="Unassembled WGS sequence"/>
</dbReference>
<dbReference type="InterPro" id="IPR000587">
    <property type="entry name" value="Creatinase_N"/>
</dbReference>
<dbReference type="InterPro" id="IPR036005">
    <property type="entry name" value="Creatinase/aminopeptidase-like"/>
</dbReference>
<dbReference type="Pfam" id="PF00557">
    <property type="entry name" value="Peptidase_M24"/>
    <property type="match status" value="1"/>
</dbReference>
<keyword evidence="6" id="KW-0031">Aminopeptidase</keyword>
<dbReference type="CDD" id="cd01092">
    <property type="entry name" value="APP-like"/>
    <property type="match status" value="1"/>
</dbReference>
<dbReference type="eggNOG" id="arCOG01000">
    <property type="taxonomic scope" value="Archaea"/>
</dbReference>
<dbReference type="EMBL" id="JH597770">
    <property type="protein sequence ID" value="EHP68299.1"/>
    <property type="molecule type" value="Genomic_DNA"/>
</dbReference>
<name>H2C823_9CREN</name>
<dbReference type="InterPro" id="IPR001131">
    <property type="entry name" value="Peptidase_M24B_aminopep-P_CS"/>
</dbReference>
<evidence type="ECO:0000256" key="1">
    <source>
        <dbReference type="ARBA" id="ARBA00022723"/>
    </source>
</evidence>
<evidence type="ECO:0000313" key="6">
    <source>
        <dbReference type="EMBL" id="EHP68299.1"/>
    </source>
</evidence>
<protein>
    <submittedName>
        <fullName evidence="6">Xaa-Pro aminopeptidase</fullName>
    </submittedName>
</protein>
<dbReference type="InterPro" id="IPR000994">
    <property type="entry name" value="Pept_M24"/>
</dbReference>
<dbReference type="Gene3D" id="3.90.230.10">
    <property type="entry name" value="Creatinase/methionine aminopeptidase superfamily"/>
    <property type="match status" value="1"/>
</dbReference>
<sequence>MRLDKLEKIRENSNLKNIVIMGDSNLFYFTGYRGMGTLLYCDRVPYLVVPALERNRAEKTKGLEVRSYFPVRIAEDLIEGGMFEAIETLCKGISESEVGLDVRSLSAELYNSIRDKWKIKDISSEISSIRSIKDEEELDKIRKAHEITAKAMNRALEEFTKGGVTELNISGLIDFTMKEMGAEEYAFPSIVAFGENSAEPHHIPSLRRLKASDNAVVDIGARFEGYCFDSTRTFLPKFSYEELRKVYEAVLEAQLEAIDLVRDGVEASEVDKMARSRIQRAGYERFFIHSTGHGVGIDVHEAPLVSMKSKDILKENMVITVEPGIYIKDRVGVRIEDTIIVKKGKPEVLETLYKFI</sequence>
<dbReference type="Pfam" id="PF01321">
    <property type="entry name" value="Creatinase_N"/>
    <property type="match status" value="1"/>
</dbReference>
<evidence type="ECO:0000259" key="5">
    <source>
        <dbReference type="Pfam" id="PF01321"/>
    </source>
</evidence>
<dbReference type="PROSITE" id="PS00491">
    <property type="entry name" value="PROLINE_PEPTIDASE"/>
    <property type="match status" value="1"/>
</dbReference>
<dbReference type="HOGENOM" id="CLU_017266_4_0_2"/>
<dbReference type="SUPFAM" id="SSF55920">
    <property type="entry name" value="Creatinase/aminopeptidase"/>
    <property type="match status" value="1"/>
</dbReference>
<keyword evidence="7" id="KW-1185">Reference proteome</keyword>
<gene>
    <name evidence="6" type="ORF">MetMK1DRAFT_00027260</name>
</gene>
<keyword evidence="1 3" id="KW-0479">Metal-binding</keyword>
<evidence type="ECO:0000256" key="3">
    <source>
        <dbReference type="RuleBase" id="RU000590"/>
    </source>
</evidence>
<dbReference type="PANTHER" id="PTHR46112:SF9">
    <property type="entry name" value="XAA-PRO AMINOPEPTIDASE"/>
    <property type="match status" value="1"/>
</dbReference>
<comment type="similarity">
    <text evidence="3">Belongs to the peptidase M24B family.</text>
</comment>
<feature type="domain" description="Creatinase N-terminal" evidence="5">
    <location>
        <begin position="2"/>
        <end position="132"/>
    </location>
</feature>
<dbReference type="PANTHER" id="PTHR46112">
    <property type="entry name" value="AMINOPEPTIDASE"/>
    <property type="match status" value="1"/>
</dbReference>
<dbReference type="InterPro" id="IPR050659">
    <property type="entry name" value="Peptidase_M24B"/>
</dbReference>
<dbReference type="AlphaFoldDB" id="H2C823"/>
<dbReference type="GO" id="GO:0004177">
    <property type="term" value="F:aminopeptidase activity"/>
    <property type="evidence" value="ECO:0007669"/>
    <property type="project" value="UniProtKB-KW"/>
</dbReference>
<evidence type="ECO:0000259" key="4">
    <source>
        <dbReference type="Pfam" id="PF00557"/>
    </source>
</evidence>
<accession>H2C823</accession>
<dbReference type="InterPro" id="IPR029149">
    <property type="entry name" value="Creatin/AminoP/Spt16_N"/>
</dbReference>
<dbReference type="GO" id="GO:0046872">
    <property type="term" value="F:metal ion binding"/>
    <property type="evidence" value="ECO:0007669"/>
    <property type="project" value="UniProtKB-KW"/>
</dbReference>
<keyword evidence="6" id="KW-0645">Protease</keyword>
<proteinExistence type="inferred from homology"/>
<keyword evidence="2" id="KW-0378">Hydrolase</keyword>
<evidence type="ECO:0000256" key="2">
    <source>
        <dbReference type="ARBA" id="ARBA00022801"/>
    </source>
</evidence>
<dbReference type="OrthoDB" id="1346at2157"/>
<dbReference type="Gene3D" id="3.40.350.10">
    <property type="entry name" value="Creatinase/prolidase N-terminal domain"/>
    <property type="match status" value="1"/>
</dbReference>
<dbReference type="SUPFAM" id="SSF53092">
    <property type="entry name" value="Creatinase/prolidase N-terminal domain"/>
    <property type="match status" value="1"/>
</dbReference>
<feature type="domain" description="Peptidase M24" evidence="4">
    <location>
        <begin position="140"/>
        <end position="342"/>
    </location>
</feature>
<reference evidence="6 7" key="1">
    <citation type="submission" date="2012-01" db="EMBL/GenBank/DDBJ databases">
        <title>Improved High-Quality Draft sequence of Metallosphaera yellowstonensis MK1.</title>
        <authorList>
            <consortium name="US DOE Joint Genome Institute"/>
            <person name="Lucas S."/>
            <person name="Han J."/>
            <person name="Cheng J.-F."/>
            <person name="Goodwin L."/>
            <person name="Pitluck S."/>
            <person name="Peters L."/>
            <person name="Teshima H."/>
            <person name="Detter J.C."/>
            <person name="Han C."/>
            <person name="Tapia R."/>
            <person name="Land M."/>
            <person name="Hauser L."/>
            <person name="Kyrpides N."/>
            <person name="Kozubal M."/>
            <person name="Macur R.E."/>
            <person name="Jay Z."/>
            <person name="Inskeep W."/>
            <person name="Woyke T."/>
        </authorList>
    </citation>
    <scope>NUCLEOTIDE SEQUENCE [LARGE SCALE GENOMIC DNA]</scope>
    <source>
        <strain evidence="6 7">MK1</strain>
    </source>
</reference>
<evidence type="ECO:0000313" key="7">
    <source>
        <dbReference type="Proteomes" id="UP000003980"/>
    </source>
</evidence>
<organism evidence="6 7">
    <name type="scientific">Metallosphaera yellowstonensis MK1</name>
    <dbReference type="NCBI Taxonomy" id="671065"/>
    <lineage>
        <taxon>Archaea</taxon>
        <taxon>Thermoproteota</taxon>
        <taxon>Thermoprotei</taxon>
        <taxon>Sulfolobales</taxon>
        <taxon>Sulfolobaceae</taxon>
        <taxon>Metallosphaera</taxon>
    </lineage>
</organism>